<accession>L2GM51</accession>
<dbReference type="SUPFAM" id="SSF57924">
    <property type="entry name" value="Inhibitor of apoptosis (IAP) repeat"/>
    <property type="match status" value="1"/>
</dbReference>
<dbReference type="RefSeq" id="XP_007605063.1">
    <property type="nucleotide sequence ID" value="XM_007605001.1"/>
</dbReference>
<dbReference type="HOGENOM" id="CLU_1548813_0_0_1"/>
<name>L2GM51_VITCO</name>
<dbReference type="SMART" id="SM00238">
    <property type="entry name" value="BIR"/>
    <property type="match status" value="1"/>
</dbReference>
<dbReference type="EMBL" id="JH370145">
    <property type="protein sequence ID" value="ELA41377.1"/>
    <property type="molecule type" value="Genomic_DNA"/>
</dbReference>
<dbReference type="GeneID" id="19882328"/>
<sequence length="173" mass="20115">MHTYQDRLRSFEKWPADYETFTKRLAIMGQYSTDSTTRSSCCVFCNTRFEQWELSMTPLLEHLSCNQNACPIFRLKYLSGRKALSQIKPSAKMSQISPEIAEYLNRKFIQLNVTDQDLFLCMRCGSGNLRHECDGKVQSISKGMDLKLAQFFIRYLNGDYIEQADLYIKSVQS</sequence>
<dbReference type="InterPro" id="IPR001370">
    <property type="entry name" value="BIR_rpt"/>
</dbReference>
<dbReference type="Pfam" id="PF00653">
    <property type="entry name" value="BIR"/>
    <property type="match status" value="1"/>
</dbReference>
<dbReference type="PROSITE" id="PS50143">
    <property type="entry name" value="BIR_REPEAT_2"/>
    <property type="match status" value="1"/>
</dbReference>
<dbReference type="STRING" id="993615.L2GM51"/>
<dbReference type="InParanoid" id="L2GM51"/>
<proteinExistence type="predicted"/>
<organism evidence="1 2">
    <name type="scientific">Vittaforma corneae (strain ATCC 50505)</name>
    <name type="common">Microsporidian parasite</name>
    <name type="synonym">Nosema corneum</name>
    <dbReference type="NCBI Taxonomy" id="993615"/>
    <lineage>
        <taxon>Eukaryota</taxon>
        <taxon>Fungi</taxon>
        <taxon>Fungi incertae sedis</taxon>
        <taxon>Microsporidia</taxon>
        <taxon>Nosematidae</taxon>
        <taxon>Vittaforma</taxon>
    </lineage>
</organism>
<evidence type="ECO:0000313" key="2">
    <source>
        <dbReference type="Proteomes" id="UP000011082"/>
    </source>
</evidence>
<dbReference type="OrthoDB" id="2196114at2759"/>
<evidence type="ECO:0000313" key="1">
    <source>
        <dbReference type="EMBL" id="ELA41377.1"/>
    </source>
</evidence>
<protein>
    <submittedName>
        <fullName evidence="1">Uncharacterized protein</fullName>
    </submittedName>
</protein>
<dbReference type="Proteomes" id="UP000011082">
    <property type="component" value="Unassembled WGS sequence"/>
</dbReference>
<keyword evidence="2" id="KW-1185">Reference proteome</keyword>
<gene>
    <name evidence="1" type="ORF">VICG_01618</name>
</gene>
<dbReference type="VEuPathDB" id="MicrosporidiaDB:VICG_01618"/>
<dbReference type="Gene3D" id="1.10.1170.10">
    <property type="entry name" value="Inhibitor Of Apoptosis Protein (2mihbC-IAP-1), Chain A"/>
    <property type="match status" value="1"/>
</dbReference>
<reference evidence="2" key="1">
    <citation type="submission" date="2011-05" db="EMBL/GenBank/DDBJ databases">
        <title>The genome sequence of Vittaforma corneae strain ATCC 50505.</title>
        <authorList>
            <consortium name="The Broad Institute Genome Sequencing Platform"/>
            <person name="Cuomo C."/>
            <person name="Didier E."/>
            <person name="Bowers L."/>
            <person name="Young S.K."/>
            <person name="Zeng Q."/>
            <person name="Gargeya S."/>
            <person name="Fitzgerald M."/>
            <person name="Haas B."/>
            <person name="Abouelleil A."/>
            <person name="Alvarado L."/>
            <person name="Arachchi H.M."/>
            <person name="Berlin A."/>
            <person name="Chapman S.B."/>
            <person name="Gearin G."/>
            <person name="Goldberg J."/>
            <person name="Griggs A."/>
            <person name="Gujja S."/>
            <person name="Hansen M."/>
            <person name="Heiman D."/>
            <person name="Howarth C."/>
            <person name="Larimer J."/>
            <person name="Lui A."/>
            <person name="MacDonald P.J.P."/>
            <person name="McCowen C."/>
            <person name="Montmayeur A."/>
            <person name="Murphy C."/>
            <person name="Neiman D."/>
            <person name="Pearson M."/>
            <person name="Priest M."/>
            <person name="Roberts A."/>
            <person name="Saif S."/>
            <person name="Shea T."/>
            <person name="Sisk P."/>
            <person name="Stolte C."/>
            <person name="Sykes S."/>
            <person name="Wortman J."/>
            <person name="Nusbaum C."/>
            <person name="Birren B."/>
        </authorList>
    </citation>
    <scope>NUCLEOTIDE SEQUENCE [LARGE SCALE GENOMIC DNA]</scope>
    <source>
        <strain evidence="2">ATCC 50505</strain>
    </source>
</reference>
<dbReference type="AlphaFoldDB" id="L2GM51"/>